<proteinExistence type="predicted"/>
<dbReference type="STRING" id="86666.SAMN04490247_0661"/>
<evidence type="ECO:0000313" key="3">
    <source>
        <dbReference type="Proteomes" id="UP000199225"/>
    </source>
</evidence>
<organism evidence="2 3">
    <name type="scientific">Salimicrobium halophilum</name>
    <dbReference type="NCBI Taxonomy" id="86666"/>
    <lineage>
        <taxon>Bacteria</taxon>
        <taxon>Bacillati</taxon>
        <taxon>Bacillota</taxon>
        <taxon>Bacilli</taxon>
        <taxon>Bacillales</taxon>
        <taxon>Bacillaceae</taxon>
        <taxon>Salimicrobium</taxon>
    </lineage>
</organism>
<dbReference type="Proteomes" id="UP000199225">
    <property type="component" value="Unassembled WGS sequence"/>
</dbReference>
<keyword evidence="1" id="KW-0732">Signal</keyword>
<dbReference type="EMBL" id="FNEV01000002">
    <property type="protein sequence ID" value="SDJ08841.1"/>
    <property type="molecule type" value="Genomic_DNA"/>
</dbReference>
<dbReference type="AlphaFoldDB" id="A0A1G8QW07"/>
<name>A0A1G8QW07_9BACI</name>
<dbReference type="PROSITE" id="PS51257">
    <property type="entry name" value="PROKAR_LIPOPROTEIN"/>
    <property type="match status" value="1"/>
</dbReference>
<protein>
    <recommendedName>
        <fullName evidence="4">DUF3221 domain-containing protein</fullName>
    </recommendedName>
</protein>
<dbReference type="OrthoDB" id="2974330at2"/>
<keyword evidence="3" id="KW-1185">Reference proteome</keyword>
<feature type="chain" id="PRO_5011626735" description="DUF3221 domain-containing protein" evidence="1">
    <location>
        <begin position="24"/>
        <end position="112"/>
    </location>
</feature>
<accession>A0A1G8QW07</accession>
<dbReference type="RefSeq" id="WP_093192068.1">
    <property type="nucleotide sequence ID" value="NZ_FNEV01000002.1"/>
</dbReference>
<sequence>MSKSKMCLILAMLTITLMGCSQEGTFIQGDITEIDEESGDMEIDIVAWTTVSDTDSSERSHPFKEKSNAQTIRVSNPGKYEVGQKIQVEVIKDYEEDVWDKDRLKFDVKEVD</sequence>
<evidence type="ECO:0000313" key="2">
    <source>
        <dbReference type="EMBL" id="SDJ08841.1"/>
    </source>
</evidence>
<gene>
    <name evidence="2" type="ORF">SAMN04490247_0661</name>
</gene>
<evidence type="ECO:0008006" key="4">
    <source>
        <dbReference type="Google" id="ProtNLM"/>
    </source>
</evidence>
<feature type="signal peptide" evidence="1">
    <location>
        <begin position="1"/>
        <end position="23"/>
    </location>
</feature>
<evidence type="ECO:0000256" key="1">
    <source>
        <dbReference type="SAM" id="SignalP"/>
    </source>
</evidence>
<reference evidence="3" key="1">
    <citation type="submission" date="2016-10" db="EMBL/GenBank/DDBJ databases">
        <authorList>
            <person name="Varghese N."/>
            <person name="Submissions S."/>
        </authorList>
    </citation>
    <scope>NUCLEOTIDE SEQUENCE [LARGE SCALE GENOMIC DNA]</scope>
    <source>
        <strain evidence="3">DSM 4771</strain>
    </source>
</reference>